<evidence type="ECO:0000313" key="8">
    <source>
        <dbReference type="Proteomes" id="UP000267945"/>
    </source>
</evidence>
<sequence>MGKYKIKNDYRRSKDLNTEFWVISDTHLIAKSLHDEGQAFSQMQKTSQGKDLYYQETALTAFMRMAQRKKPAAIIVTGDITFNGERVSAEKFAEIFKPLKHTQVLVLPGNHDIFDGWAREFRGKKQFYAGEISPMFWRSIFAKSYRQAFNTDDSSLAYSVQLNPQYFLILADSNIYGTEETTAAPHTRGMIGKSQLKWIEKQLQYAEKNQLRPILFMHHNLYAHNPAVNKGYVVDDAVELRRLCSRYNVKLAFTGHIHAQNIMGPQETTPTTEVVTSSFCSNDQGYGVVRVHSRHITYVRRNFDMTRYLTDQEKENYTLEHFHKYLKDLQLGSISADMMQSELNKYHDDIDLVRAMGKLFGWMNYHFFTGHNHIKVSELNKIHSSQAYQVLIKHHPEYRLYLETLYDTTSHSNLQVKIRY</sequence>
<keyword evidence="3" id="KW-0408">Iron</keyword>
<evidence type="ECO:0000256" key="1">
    <source>
        <dbReference type="ARBA" id="ARBA00022723"/>
    </source>
</evidence>
<dbReference type="InterPro" id="IPR004843">
    <property type="entry name" value="Calcineurin-like_PHP"/>
</dbReference>
<dbReference type="InterPro" id="IPR050884">
    <property type="entry name" value="CNP_phosphodiesterase-III"/>
</dbReference>
<accession>A0A3Q8SM87</accession>
<evidence type="ECO:0000259" key="6">
    <source>
        <dbReference type="Pfam" id="PF17839"/>
    </source>
</evidence>
<dbReference type="SUPFAM" id="SSF56300">
    <property type="entry name" value="Metallo-dependent phosphatases"/>
    <property type="match status" value="1"/>
</dbReference>
<dbReference type="InterPro" id="IPR012365">
    <property type="entry name" value="Pesteras_lmo2642"/>
</dbReference>
<proteinExistence type="inferred from homology"/>
<feature type="domain" description="Calcineurin-like phosphoesterase" evidence="5">
    <location>
        <begin position="20"/>
        <end position="259"/>
    </location>
</feature>
<dbReference type="Proteomes" id="UP000267945">
    <property type="component" value="Chromosome"/>
</dbReference>
<dbReference type="Gene3D" id="3.60.21.10">
    <property type="match status" value="1"/>
</dbReference>
<evidence type="ECO:0000256" key="2">
    <source>
        <dbReference type="ARBA" id="ARBA00022801"/>
    </source>
</evidence>
<dbReference type="EMBL" id="CP019581">
    <property type="protein sequence ID" value="AZK90541.1"/>
    <property type="molecule type" value="Genomic_DNA"/>
</dbReference>
<dbReference type="Pfam" id="PF00149">
    <property type="entry name" value="Metallophos"/>
    <property type="match status" value="1"/>
</dbReference>
<dbReference type="GO" id="GO:0046872">
    <property type="term" value="F:metal ion binding"/>
    <property type="evidence" value="ECO:0007669"/>
    <property type="project" value="UniProtKB-KW"/>
</dbReference>
<comment type="similarity">
    <text evidence="4">Belongs to the cyclic nucleotide phosphodiesterase class-III family.</text>
</comment>
<reference evidence="7 8" key="1">
    <citation type="submission" date="2017-02" db="EMBL/GenBank/DDBJ databases">
        <title>Complete genome sequence of Lactobacillus helveticus.</title>
        <authorList>
            <person name="Kim J.F."/>
            <person name="Chung Y."/>
            <person name="Kwak M."/>
        </authorList>
    </citation>
    <scope>NUCLEOTIDE SEQUENCE [LARGE SCALE GENOMIC DNA]</scope>
    <source>
        <strain evidence="7 8">LH5</strain>
    </source>
</reference>
<gene>
    <name evidence="7" type="ORF">LH5_00280</name>
</gene>
<dbReference type="InterPro" id="IPR029052">
    <property type="entry name" value="Metallo-depent_PP-like"/>
</dbReference>
<evidence type="ECO:0000259" key="5">
    <source>
        <dbReference type="Pfam" id="PF00149"/>
    </source>
</evidence>
<feature type="domain" description="Cyclic nucleotide phosphodiesterase C-terminal" evidence="6">
    <location>
        <begin position="304"/>
        <end position="406"/>
    </location>
</feature>
<protein>
    <submittedName>
        <fullName evidence="7">Cyclic 3',5'-adenosine monophosphate phosphodiesterase</fullName>
    </submittedName>
</protein>
<dbReference type="GO" id="GO:0016787">
    <property type="term" value="F:hydrolase activity"/>
    <property type="evidence" value="ECO:0007669"/>
    <property type="project" value="UniProtKB-KW"/>
</dbReference>
<keyword evidence="1" id="KW-0479">Metal-binding</keyword>
<evidence type="ECO:0000256" key="4">
    <source>
        <dbReference type="ARBA" id="ARBA00025742"/>
    </source>
</evidence>
<dbReference type="PANTHER" id="PTHR42988">
    <property type="entry name" value="PHOSPHOHYDROLASE"/>
    <property type="match status" value="1"/>
</dbReference>
<keyword evidence="2" id="KW-0378">Hydrolase</keyword>
<organism evidence="7 8">
    <name type="scientific">Lactobacillus helveticus</name>
    <name type="common">Lactobacillus suntoryeus</name>
    <dbReference type="NCBI Taxonomy" id="1587"/>
    <lineage>
        <taxon>Bacteria</taxon>
        <taxon>Bacillati</taxon>
        <taxon>Bacillota</taxon>
        <taxon>Bacilli</taxon>
        <taxon>Lactobacillales</taxon>
        <taxon>Lactobacillaceae</taxon>
        <taxon>Lactobacillus</taxon>
    </lineage>
</organism>
<evidence type="ECO:0000256" key="3">
    <source>
        <dbReference type="ARBA" id="ARBA00023004"/>
    </source>
</evidence>
<dbReference type="Pfam" id="PF17839">
    <property type="entry name" value="CNP_C_terminal"/>
    <property type="match status" value="1"/>
</dbReference>
<name>A0A3Q8SM87_LACHE</name>
<dbReference type="RefSeq" id="WP_014918700.1">
    <property type="nucleotide sequence ID" value="NZ_CP019581.1"/>
</dbReference>
<dbReference type="GeneID" id="99756458"/>
<dbReference type="PANTHER" id="PTHR42988:SF2">
    <property type="entry name" value="CYCLIC NUCLEOTIDE PHOSPHODIESTERASE CBUA0032-RELATED"/>
    <property type="match status" value="1"/>
</dbReference>
<dbReference type="AlphaFoldDB" id="A0A3Q8SM87"/>
<evidence type="ECO:0000313" key="7">
    <source>
        <dbReference type="EMBL" id="AZK90541.1"/>
    </source>
</evidence>
<dbReference type="PIRSF" id="PIRSF034890">
    <property type="entry name" value="Pesteras_lmo2642"/>
    <property type="match status" value="1"/>
</dbReference>
<dbReference type="InterPro" id="IPR040869">
    <property type="entry name" value="CNP_C"/>
</dbReference>